<dbReference type="KEGG" id="cke:B5M06_12860"/>
<protein>
    <submittedName>
        <fullName evidence="1">Uncharacterized protein</fullName>
    </submittedName>
</protein>
<gene>
    <name evidence="1" type="ORF">B5M06_12860</name>
</gene>
<proteinExistence type="predicted"/>
<dbReference type="Proteomes" id="UP000242792">
    <property type="component" value="Chromosome"/>
</dbReference>
<name>A0A1V0BGL2_9BURK</name>
<evidence type="ECO:0000313" key="1">
    <source>
        <dbReference type="EMBL" id="AQZ99002.1"/>
    </source>
</evidence>
<sequence>MQQNFLKISCAGAVNVIAPGLQAVKQNMVYGKKSCTCHHHAPLAVDHDQGQGHEHSEVKFQGAQRYLDLQCHGGAQNQGQGIACDCRASTAGIQTSRHSDQQRCCPGGDIHVGVVPANRESQNGGDGDEGEHQAVSLQADVVHGTLYAQCVAGVAVRARNR</sequence>
<evidence type="ECO:0000313" key="2">
    <source>
        <dbReference type="Proteomes" id="UP000242792"/>
    </source>
</evidence>
<dbReference type="EMBL" id="CP020121">
    <property type="protein sequence ID" value="AQZ99002.1"/>
    <property type="molecule type" value="Genomic_DNA"/>
</dbReference>
<organism evidence="1 2">
    <name type="scientific">Comamonas kerstersii</name>
    <dbReference type="NCBI Taxonomy" id="225992"/>
    <lineage>
        <taxon>Bacteria</taxon>
        <taxon>Pseudomonadati</taxon>
        <taxon>Pseudomonadota</taxon>
        <taxon>Betaproteobacteria</taxon>
        <taxon>Burkholderiales</taxon>
        <taxon>Comamonadaceae</taxon>
        <taxon>Comamonas</taxon>
    </lineage>
</organism>
<dbReference type="AlphaFoldDB" id="A0A1V0BGL2"/>
<accession>A0A1V0BGL2</accession>
<reference evidence="1 2" key="1">
    <citation type="submission" date="2017-03" db="EMBL/GenBank/DDBJ databases">
        <title>Rapid Whole Genome Sequencing of Comamonas kerstersii Causing Continuous ambulatory Peritoneal Dialysis-Associated Peritonitis.</title>
        <authorList>
            <person name="Zheng B."/>
        </authorList>
    </citation>
    <scope>NUCLEOTIDE SEQUENCE [LARGE SCALE GENOMIC DNA]</scope>
    <source>
        <strain evidence="1 2">8943</strain>
    </source>
</reference>